<accession>A0ABU2Y1Q7</accession>
<comment type="caution">
    <text evidence="2">The sequence shown here is derived from an EMBL/GenBank/DDBJ whole genome shotgun (WGS) entry which is preliminary data.</text>
</comment>
<reference evidence="2 3" key="1">
    <citation type="submission" date="2023-09" db="EMBL/GenBank/DDBJ databases">
        <authorList>
            <person name="Rey-Velasco X."/>
        </authorList>
    </citation>
    <scope>NUCLEOTIDE SEQUENCE [LARGE SCALE GENOMIC DNA]</scope>
    <source>
        <strain evidence="2 3">P050</strain>
    </source>
</reference>
<name>A0ABU2Y1Q7_9FLAO</name>
<dbReference type="Proteomes" id="UP001252186">
    <property type="component" value="Unassembled WGS sequence"/>
</dbReference>
<feature type="chain" id="PRO_5045685655" description="Outermembrane protein" evidence="1">
    <location>
        <begin position="19"/>
        <end position="283"/>
    </location>
</feature>
<gene>
    <name evidence="2" type="ORF">RM519_02685</name>
</gene>
<evidence type="ECO:0008006" key="4">
    <source>
        <dbReference type="Google" id="ProtNLM"/>
    </source>
</evidence>
<dbReference type="RefSeq" id="WP_311591977.1">
    <property type="nucleotide sequence ID" value="NZ_JAVRHV010000001.1"/>
</dbReference>
<organism evidence="2 3">
    <name type="scientific">Urechidicola vernalis</name>
    <dbReference type="NCBI Taxonomy" id="3075600"/>
    <lineage>
        <taxon>Bacteria</taxon>
        <taxon>Pseudomonadati</taxon>
        <taxon>Bacteroidota</taxon>
        <taxon>Flavobacteriia</taxon>
        <taxon>Flavobacteriales</taxon>
        <taxon>Flavobacteriaceae</taxon>
        <taxon>Urechidicola</taxon>
    </lineage>
</organism>
<protein>
    <recommendedName>
        <fullName evidence="4">Outermembrane protein</fullName>
    </recommendedName>
</protein>
<evidence type="ECO:0000313" key="3">
    <source>
        <dbReference type="Proteomes" id="UP001252186"/>
    </source>
</evidence>
<evidence type="ECO:0000256" key="1">
    <source>
        <dbReference type="SAM" id="SignalP"/>
    </source>
</evidence>
<proteinExistence type="predicted"/>
<keyword evidence="3" id="KW-1185">Reference proteome</keyword>
<sequence>MKKAFVLFVLLLSIPLIAQEKEKPERKGNKGQLYISWGWNRAHFSDSDIHFKGDNYDFVLRSVEGNDRLTPFKYEDYFQIDRITIPQTNFRLGYFFHDNYTVSIGIDHMKYVMKGYQYAPIDGTINAGTEFDGVYTGEEIRLTEDFLTFEHTDGLNYVNVEVNRFDNLNTLLNFDTDFMDVNLTEGLGAGIIYPKTNATLFGGERYDDFNVAGYGFSAKVGVNLTFWDHFFIQSDYKVGYIDMPNIMISNDESNGASQSFGFFQVNITFGARFQLFHKDSKQD</sequence>
<evidence type="ECO:0000313" key="2">
    <source>
        <dbReference type="EMBL" id="MDT0552143.1"/>
    </source>
</evidence>
<feature type="signal peptide" evidence="1">
    <location>
        <begin position="1"/>
        <end position="18"/>
    </location>
</feature>
<dbReference type="EMBL" id="JAVRHV010000001">
    <property type="protein sequence ID" value="MDT0552143.1"/>
    <property type="molecule type" value="Genomic_DNA"/>
</dbReference>
<keyword evidence="1" id="KW-0732">Signal</keyword>